<sequence length="36" mass="3968">MRIVPTSLHGAIDYLVSALVIALPFLVDWQGAARWS</sequence>
<proteinExistence type="predicted"/>
<keyword evidence="1" id="KW-0472">Membrane</keyword>
<evidence type="ECO:0000256" key="1">
    <source>
        <dbReference type="SAM" id="Phobius"/>
    </source>
</evidence>
<feature type="transmembrane region" description="Helical" evidence="1">
    <location>
        <begin position="12"/>
        <end position="32"/>
    </location>
</feature>
<name>A0A7W7Z2A9_9BRAD</name>
<dbReference type="AlphaFoldDB" id="A0A7W7Z2A9"/>
<keyword evidence="3" id="KW-1185">Reference proteome</keyword>
<dbReference type="Proteomes" id="UP000542353">
    <property type="component" value="Unassembled WGS sequence"/>
</dbReference>
<accession>A0A7W7Z2A9</accession>
<reference evidence="2 3" key="1">
    <citation type="submission" date="2020-08" db="EMBL/GenBank/DDBJ databases">
        <title>Genomic Encyclopedia of Type Strains, Phase IV (KMG-IV): sequencing the most valuable type-strain genomes for metagenomic binning, comparative biology and taxonomic classification.</title>
        <authorList>
            <person name="Goeker M."/>
        </authorList>
    </citation>
    <scope>NUCLEOTIDE SEQUENCE [LARGE SCALE GENOMIC DNA]</scope>
    <source>
        <strain evidence="2 3">DSM 12706</strain>
    </source>
</reference>
<evidence type="ECO:0000313" key="2">
    <source>
        <dbReference type="EMBL" id="MBB5046604.1"/>
    </source>
</evidence>
<keyword evidence="1" id="KW-0812">Transmembrane</keyword>
<comment type="caution">
    <text evidence="2">The sequence shown here is derived from an EMBL/GenBank/DDBJ whole genome shotgun (WGS) entry which is preliminary data.</text>
</comment>
<keyword evidence="1" id="KW-1133">Transmembrane helix</keyword>
<dbReference type="EMBL" id="JACHIH010000005">
    <property type="protein sequence ID" value="MBB5046604.1"/>
    <property type="molecule type" value="Genomic_DNA"/>
</dbReference>
<gene>
    <name evidence="2" type="ORF">HNR60_001352</name>
</gene>
<evidence type="ECO:0000313" key="3">
    <source>
        <dbReference type="Proteomes" id="UP000542353"/>
    </source>
</evidence>
<organism evidence="2 3">
    <name type="scientific">Rhodopseudomonas rhenobacensis</name>
    <dbReference type="NCBI Taxonomy" id="87461"/>
    <lineage>
        <taxon>Bacteria</taxon>
        <taxon>Pseudomonadati</taxon>
        <taxon>Pseudomonadota</taxon>
        <taxon>Alphaproteobacteria</taxon>
        <taxon>Hyphomicrobiales</taxon>
        <taxon>Nitrobacteraceae</taxon>
        <taxon>Rhodopseudomonas</taxon>
    </lineage>
</organism>
<protein>
    <submittedName>
        <fullName evidence="2">Uncharacterized protein</fullName>
    </submittedName>
</protein>